<dbReference type="RefSeq" id="WP_381239505.1">
    <property type="nucleotide sequence ID" value="NZ_JBHSKH010000073.1"/>
</dbReference>
<proteinExistence type="predicted"/>
<organism evidence="2 3">
    <name type="scientific">Streptomyces kaempferi</name>
    <dbReference type="NCBI Taxonomy" id="333725"/>
    <lineage>
        <taxon>Bacteria</taxon>
        <taxon>Bacillati</taxon>
        <taxon>Actinomycetota</taxon>
        <taxon>Actinomycetes</taxon>
        <taxon>Kitasatosporales</taxon>
        <taxon>Streptomycetaceae</taxon>
        <taxon>Streptomyces</taxon>
    </lineage>
</organism>
<feature type="region of interest" description="Disordered" evidence="1">
    <location>
        <begin position="61"/>
        <end position="91"/>
    </location>
</feature>
<dbReference type="Proteomes" id="UP001597058">
    <property type="component" value="Unassembled WGS sequence"/>
</dbReference>
<sequence length="170" mass="18606">MTDLARLHRLRDQLAGEHEKAVRADQHPRPDLDHLRVTAPNGIAAGLETALFFVDHHLREAGEEGGTTPDNPATSRDVSSCGRSKPHPAHRYLRSRQAIQCPGVKPAHDGEQQRDQLATALAEVLAYLHALTRVDGSVIGYQTVNTVPAGDYERWCAVRDAGERAAGERP</sequence>
<name>A0ABW3XWZ7_9ACTN</name>
<feature type="compositionally biased region" description="Polar residues" evidence="1">
    <location>
        <begin position="68"/>
        <end position="82"/>
    </location>
</feature>
<protein>
    <submittedName>
        <fullName evidence="2">Uncharacterized protein</fullName>
    </submittedName>
</protein>
<keyword evidence="3" id="KW-1185">Reference proteome</keyword>
<comment type="caution">
    <text evidence="2">The sequence shown here is derived from an EMBL/GenBank/DDBJ whole genome shotgun (WGS) entry which is preliminary data.</text>
</comment>
<evidence type="ECO:0000313" key="2">
    <source>
        <dbReference type="EMBL" id="MFD1313809.1"/>
    </source>
</evidence>
<accession>A0ABW3XWZ7</accession>
<reference evidence="3" key="1">
    <citation type="journal article" date="2019" name="Int. J. Syst. Evol. Microbiol.">
        <title>The Global Catalogue of Microorganisms (GCM) 10K type strain sequencing project: providing services to taxonomists for standard genome sequencing and annotation.</title>
        <authorList>
            <consortium name="The Broad Institute Genomics Platform"/>
            <consortium name="The Broad Institute Genome Sequencing Center for Infectious Disease"/>
            <person name="Wu L."/>
            <person name="Ma J."/>
        </authorList>
    </citation>
    <scope>NUCLEOTIDE SEQUENCE [LARGE SCALE GENOMIC DNA]</scope>
    <source>
        <strain evidence="3">CGMCC 4.7020</strain>
    </source>
</reference>
<evidence type="ECO:0000313" key="3">
    <source>
        <dbReference type="Proteomes" id="UP001597058"/>
    </source>
</evidence>
<evidence type="ECO:0000256" key="1">
    <source>
        <dbReference type="SAM" id="MobiDB-lite"/>
    </source>
</evidence>
<gene>
    <name evidence="2" type="ORF">ACFQ5X_50195</name>
</gene>
<dbReference type="EMBL" id="JBHTMM010000277">
    <property type="protein sequence ID" value="MFD1313809.1"/>
    <property type="molecule type" value="Genomic_DNA"/>
</dbReference>